<keyword evidence="3" id="KW-0862">Zinc</keyword>
<protein>
    <submittedName>
        <fullName evidence="8">Heat shock protein DnaJ</fullName>
    </submittedName>
</protein>
<dbReference type="PROSITE" id="PS00636">
    <property type="entry name" value="DNAJ_1"/>
    <property type="match status" value="1"/>
</dbReference>
<dbReference type="SMART" id="SM00451">
    <property type="entry name" value="ZnF_U1"/>
    <property type="match status" value="1"/>
</dbReference>
<feature type="domain" description="C2H2-type" evidence="7">
    <location>
        <begin position="314"/>
        <end position="338"/>
    </location>
</feature>
<evidence type="ECO:0000256" key="3">
    <source>
        <dbReference type="ARBA" id="ARBA00022833"/>
    </source>
</evidence>
<dbReference type="PRINTS" id="PR00625">
    <property type="entry name" value="JDOMAIN"/>
</dbReference>
<gene>
    <name evidence="8" type="ORF">AAP_06056</name>
</gene>
<evidence type="ECO:0000313" key="9">
    <source>
        <dbReference type="Proteomes" id="UP000242877"/>
    </source>
</evidence>
<dbReference type="Pfam" id="PF21884">
    <property type="entry name" value="ZUO1-like_ZHD"/>
    <property type="match status" value="1"/>
</dbReference>
<dbReference type="PROSITE" id="PS50076">
    <property type="entry name" value="DNAJ_2"/>
    <property type="match status" value="1"/>
</dbReference>
<evidence type="ECO:0000259" key="7">
    <source>
        <dbReference type="PROSITE" id="PS50157"/>
    </source>
</evidence>
<comment type="caution">
    <text evidence="8">The sequence shown here is derived from an EMBL/GenBank/DDBJ whole genome shotgun (WGS) entry which is preliminary data.</text>
</comment>
<dbReference type="PANTHER" id="PTHR44029">
    <property type="entry name" value="DNAJ HOMOLOG SUBFAMILY C MEMBER 21"/>
    <property type="match status" value="1"/>
</dbReference>
<keyword evidence="8" id="KW-0346">Stress response</keyword>
<dbReference type="GO" id="GO:0003676">
    <property type="term" value="F:nucleic acid binding"/>
    <property type="evidence" value="ECO:0007669"/>
    <property type="project" value="InterPro"/>
</dbReference>
<dbReference type="InterPro" id="IPR051964">
    <property type="entry name" value="Chaperone_stress_response"/>
</dbReference>
<proteinExistence type="predicted"/>
<evidence type="ECO:0000256" key="1">
    <source>
        <dbReference type="ARBA" id="ARBA00022723"/>
    </source>
</evidence>
<dbReference type="Proteomes" id="UP000242877">
    <property type="component" value="Unassembled WGS sequence"/>
</dbReference>
<dbReference type="InterPro" id="IPR013087">
    <property type="entry name" value="Znf_C2H2_type"/>
</dbReference>
<feature type="region of interest" description="Disordered" evidence="5">
    <location>
        <begin position="401"/>
        <end position="435"/>
    </location>
</feature>
<dbReference type="VEuPathDB" id="FungiDB:AAP_06056"/>
<dbReference type="OrthoDB" id="5894at2759"/>
<dbReference type="InterPro" id="IPR018253">
    <property type="entry name" value="DnaJ_domain_CS"/>
</dbReference>
<dbReference type="PROSITE" id="PS00028">
    <property type="entry name" value="ZINC_FINGER_C2H2_1"/>
    <property type="match status" value="2"/>
</dbReference>
<dbReference type="InterPro" id="IPR036869">
    <property type="entry name" value="J_dom_sf"/>
</dbReference>
<dbReference type="AlphaFoldDB" id="A0A167V276"/>
<dbReference type="CDD" id="cd06257">
    <property type="entry name" value="DnaJ"/>
    <property type="match status" value="1"/>
</dbReference>
<dbReference type="GO" id="GO:0005737">
    <property type="term" value="C:cytoplasm"/>
    <property type="evidence" value="ECO:0007669"/>
    <property type="project" value="TreeGrafter"/>
</dbReference>
<organism evidence="8 9">
    <name type="scientific">Ascosphaera apis ARSEF 7405</name>
    <dbReference type="NCBI Taxonomy" id="392613"/>
    <lineage>
        <taxon>Eukaryota</taxon>
        <taxon>Fungi</taxon>
        <taxon>Dikarya</taxon>
        <taxon>Ascomycota</taxon>
        <taxon>Pezizomycotina</taxon>
        <taxon>Eurotiomycetes</taxon>
        <taxon>Eurotiomycetidae</taxon>
        <taxon>Onygenales</taxon>
        <taxon>Ascosphaeraceae</taxon>
        <taxon>Ascosphaera</taxon>
    </lineage>
</organism>
<dbReference type="EMBL" id="AZGZ01000042">
    <property type="protein sequence ID" value="KZZ86936.1"/>
    <property type="molecule type" value="Genomic_DNA"/>
</dbReference>
<feature type="compositionally biased region" description="Acidic residues" evidence="5">
    <location>
        <begin position="420"/>
        <end position="429"/>
    </location>
</feature>
<dbReference type="PANTHER" id="PTHR44029:SF1">
    <property type="entry name" value="DNAJ HOMOLOG SUBFAMILY C MEMBER 21"/>
    <property type="match status" value="1"/>
</dbReference>
<dbReference type="Gene3D" id="3.30.160.60">
    <property type="entry name" value="Classic Zinc Finger"/>
    <property type="match status" value="1"/>
</dbReference>
<evidence type="ECO:0000256" key="2">
    <source>
        <dbReference type="ARBA" id="ARBA00022771"/>
    </source>
</evidence>
<dbReference type="InterPro" id="IPR036236">
    <property type="entry name" value="Znf_C2H2_sf"/>
</dbReference>
<feature type="domain" description="C2H2-type" evidence="7">
    <location>
        <begin position="503"/>
        <end position="532"/>
    </location>
</feature>
<dbReference type="Pfam" id="PF00226">
    <property type="entry name" value="DnaJ"/>
    <property type="match status" value="1"/>
</dbReference>
<dbReference type="SMART" id="SM00355">
    <property type="entry name" value="ZnF_C2H2"/>
    <property type="match status" value="2"/>
</dbReference>
<dbReference type="InterPro" id="IPR003604">
    <property type="entry name" value="Matrin/U1-like-C_Znf_C2H2"/>
</dbReference>
<dbReference type="GO" id="GO:0008270">
    <property type="term" value="F:zinc ion binding"/>
    <property type="evidence" value="ECO:0007669"/>
    <property type="project" value="UniProtKB-KW"/>
</dbReference>
<keyword evidence="2 4" id="KW-0863">Zinc-finger</keyword>
<dbReference type="SMART" id="SM00271">
    <property type="entry name" value="DnaJ"/>
    <property type="match status" value="1"/>
</dbReference>
<accession>A0A167V276</accession>
<sequence length="546" mass="62339">MGQGQSSQQQDSASAAEQSEAKTDYYILLGIERTATDDEIKKAYRRKALELHPDRNYGDVERTTALFAEVQAAYEVLSDPQERAWYDSHRDQILSGGDTDGGQYSHNVRMTSADDVNKMVLKFNPKIDFSDSPNGFFGGLRDYFDQLAKEEQMTCDWDGLEPIDYPTFGSKHDGADVIKPFYAVWGSFATKKSYAWKDKYRYSEAPDRRVRRLMEKENKKMREDGIREFNEAVRSLVAFVKKRDPRYQDHLQNEAQRQKTLRDSAAAQAARSRAANARQLQEFVVPEWMKPAEEEEEIIDEFVTESDEESADQFDCIVCDKVFKSEKQLEAHEKSKKHIKALKQLQKDMRKENKMMDHLDVEEVQEGQFTPAPEEERGEEIYNSANSDNICEFVSNENGEVAHDMSTPSNPQEGGKDSDEASEASEECSDYAPREIVEERLNSITSKISNEDSPDVGEMQERFSATTLEAKETMDESAFQVGKAKQKRARRAAKMAAKKEVDTTCGVCSQQFESRTKLFQHIREEGHAQLKAIDPNSGARKGKKRR</sequence>
<reference evidence="8 9" key="1">
    <citation type="journal article" date="2016" name="Genome Biol. Evol.">
        <title>Divergent and convergent evolution of fungal pathogenicity.</title>
        <authorList>
            <person name="Shang Y."/>
            <person name="Xiao G."/>
            <person name="Zheng P."/>
            <person name="Cen K."/>
            <person name="Zhan S."/>
            <person name="Wang C."/>
        </authorList>
    </citation>
    <scope>NUCLEOTIDE SEQUENCE [LARGE SCALE GENOMIC DNA]</scope>
    <source>
        <strain evidence="8 9">ARSEF 7405</strain>
    </source>
</reference>
<dbReference type="InterPro" id="IPR022755">
    <property type="entry name" value="Znf_C2H2_jaz"/>
</dbReference>
<feature type="domain" description="J" evidence="6">
    <location>
        <begin position="24"/>
        <end position="90"/>
    </location>
</feature>
<dbReference type="Pfam" id="PF12171">
    <property type="entry name" value="zf-C2H2_jaz"/>
    <property type="match status" value="1"/>
</dbReference>
<evidence type="ECO:0000256" key="4">
    <source>
        <dbReference type="PROSITE-ProRule" id="PRU00042"/>
    </source>
</evidence>
<evidence type="ECO:0000313" key="8">
    <source>
        <dbReference type="EMBL" id="KZZ86936.1"/>
    </source>
</evidence>
<name>A0A167V276_9EURO</name>
<keyword evidence="9" id="KW-1185">Reference proteome</keyword>
<evidence type="ECO:0000259" key="6">
    <source>
        <dbReference type="PROSITE" id="PS50076"/>
    </source>
</evidence>
<evidence type="ECO:0000256" key="5">
    <source>
        <dbReference type="SAM" id="MobiDB-lite"/>
    </source>
</evidence>
<dbReference type="InterPro" id="IPR001623">
    <property type="entry name" value="DnaJ_domain"/>
</dbReference>
<dbReference type="SUPFAM" id="SSF46565">
    <property type="entry name" value="Chaperone J-domain"/>
    <property type="match status" value="1"/>
</dbReference>
<dbReference type="Gene3D" id="1.10.287.110">
    <property type="entry name" value="DnaJ domain"/>
    <property type="match status" value="1"/>
</dbReference>
<dbReference type="SUPFAM" id="SSF57667">
    <property type="entry name" value="beta-beta-alpha zinc fingers"/>
    <property type="match status" value="1"/>
</dbReference>
<dbReference type="PROSITE" id="PS50157">
    <property type="entry name" value="ZINC_FINGER_C2H2_2"/>
    <property type="match status" value="2"/>
</dbReference>
<keyword evidence="1" id="KW-0479">Metal-binding</keyword>
<dbReference type="InterPro" id="IPR054076">
    <property type="entry name" value="ZUO1-like_ZHD"/>
</dbReference>